<evidence type="ECO:0000259" key="21">
    <source>
        <dbReference type="PROSITE" id="PS51870"/>
    </source>
</evidence>
<comment type="function">
    <text evidence="14">Functional neuronal receptor which couples to intracellular signaling pathway through the GTP-binding protein G(O).</text>
</comment>
<dbReference type="Pfam" id="PF12924">
    <property type="entry name" value="APP_Cu_bd"/>
    <property type="match status" value="1"/>
</dbReference>
<dbReference type="InterPro" id="IPR020901">
    <property type="entry name" value="Prtase_inh_Kunz-CS"/>
</dbReference>
<dbReference type="PANTHER" id="PTHR23103">
    <property type="entry name" value="ALZHEIMER'S DISEASE BETA-AMYLOID RELATED"/>
    <property type="match status" value="1"/>
</dbReference>
<dbReference type="FunFam" id="3.90.570.10:FF:000001">
    <property type="entry name" value="Amyloid beta A4 protein"/>
    <property type="match status" value="1"/>
</dbReference>
<dbReference type="SUPFAM" id="SSF56491">
    <property type="entry name" value="A heparin-binding domain"/>
    <property type="match status" value="1"/>
</dbReference>
<dbReference type="GO" id="GO:0004867">
    <property type="term" value="F:serine-type endopeptidase inhibitor activity"/>
    <property type="evidence" value="ECO:0007669"/>
    <property type="project" value="UniProtKB-KW"/>
</dbReference>
<feature type="coiled-coil region" evidence="17">
    <location>
        <begin position="536"/>
        <end position="563"/>
    </location>
</feature>
<dbReference type="Gene3D" id="3.30.1490.140">
    <property type="entry name" value="Amyloidogenic glycoprotein, copper-binding domain"/>
    <property type="match status" value="1"/>
</dbReference>
<dbReference type="InterPro" id="IPR013803">
    <property type="entry name" value="Amyloid_glyco_Abeta"/>
</dbReference>
<evidence type="ECO:0000256" key="6">
    <source>
        <dbReference type="ARBA" id="ARBA00022729"/>
    </source>
</evidence>
<dbReference type="InterPro" id="IPR008154">
    <property type="entry name" value="Amyloid_glyco_extra"/>
</dbReference>
<feature type="domain" description="E2" evidence="21">
    <location>
        <begin position="355"/>
        <end position="546"/>
    </location>
</feature>
<evidence type="ECO:0000256" key="4">
    <source>
        <dbReference type="ARBA" id="ARBA00022692"/>
    </source>
</evidence>
<dbReference type="InterPro" id="IPR019744">
    <property type="entry name" value="APP_CUBD_CS"/>
</dbReference>
<dbReference type="InterPro" id="IPR011993">
    <property type="entry name" value="PH-like_dom_sf"/>
</dbReference>
<dbReference type="Gene3D" id="6.10.250.1670">
    <property type="match status" value="1"/>
</dbReference>
<dbReference type="GO" id="GO:0007417">
    <property type="term" value="P:central nervous system development"/>
    <property type="evidence" value="ECO:0007669"/>
    <property type="project" value="TreeGrafter"/>
</dbReference>
<dbReference type="GO" id="GO:0045121">
    <property type="term" value="C:membrane raft"/>
    <property type="evidence" value="ECO:0007669"/>
    <property type="project" value="TreeGrafter"/>
</dbReference>
<feature type="compositionally biased region" description="Acidic residues" evidence="18">
    <location>
        <begin position="222"/>
        <end position="264"/>
    </location>
</feature>
<dbReference type="PROSITE" id="PS00319">
    <property type="entry name" value="APP_CUBD"/>
    <property type="match status" value="1"/>
</dbReference>
<dbReference type="AlphaFoldDB" id="A0A7N8XCL9"/>
<organism evidence="22 23">
    <name type="scientific">Mastacembelus armatus</name>
    <name type="common">zig-zag eel</name>
    <dbReference type="NCBI Taxonomy" id="205130"/>
    <lineage>
        <taxon>Eukaryota</taxon>
        <taxon>Metazoa</taxon>
        <taxon>Chordata</taxon>
        <taxon>Craniata</taxon>
        <taxon>Vertebrata</taxon>
        <taxon>Euteleostomi</taxon>
        <taxon>Actinopterygii</taxon>
        <taxon>Neopterygii</taxon>
        <taxon>Teleostei</taxon>
        <taxon>Neoteleostei</taxon>
        <taxon>Acanthomorphata</taxon>
        <taxon>Anabantaria</taxon>
        <taxon>Synbranchiformes</taxon>
        <taxon>Mastacembelidae</taxon>
        <taxon>Mastacembelus</taxon>
    </lineage>
</organism>
<feature type="domain" description="BPTI/Kunitz inhibitor" evidence="19">
    <location>
        <begin position="291"/>
        <end position="341"/>
    </location>
</feature>
<evidence type="ECO:0000313" key="22">
    <source>
        <dbReference type="Ensembl" id="ENSMAMP00000043796.1"/>
    </source>
</evidence>
<keyword evidence="6" id="KW-0732">Signal</keyword>
<dbReference type="PROSITE" id="PS00280">
    <property type="entry name" value="BPTI_KUNITZ_1"/>
    <property type="match status" value="1"/>
</dbReference>
<dbReference type="SUPFAM" id="SSF109843">
    <property type="entry name" value="CAPPD, an extracellular domain of amyloid beta A4 protein"/>
    <property type="match status" value="1"/>
</dbReference>
<dbReference type="InterPro" id="IPR036454">
    <property type="entry name" value="Amyloid_glyco_heparin-bd_sf"/>
</dbReference>
<dbReference type="GO" id="GO:0005102">
    <property type="term" value="F:signaling receptor binding"/>
    <property type="evidence" value="ECO:0007669"/>
    <property type="project" value="TreeGrafter"/>
</dbReference>
<accession>A0A7N8XCL9</accession>
<dbReference type="GO" id="GO:0005769">
    <property type="term" value="C:early endosome"/>
    <property type="evidence" value="ECO:0007669"/>
    <property type="project" value="TreeGrafter"/>
</dbReference>
<evidence type="ECO:0000259" key="20">
    <source>
        <dbReference type="PROSITE" id="PS51869"/>
    </source>
</evidence>
<evidence type="ECO:0000256" key="3">
    <source>
        <dbReference type="ARBA" id="ARBA00022690"/>
    </source>
</evidence>
<dbReference type="SUPFAM" id="SSF57362">
    <property type="entry name" value="BPTI-like"/>
    <property type="match status" value="1"/>
</dbReference>
<reference evidence="22" key="2">
    <citation type="submission" date="2025-09" db="UniProtKB">
        <authorList>
            <consortium name="Ensembl"/>
        </authorList>
    </citation>
    <scope>IDENTIFICATION</scope>
</reference>
<feature type="disulfide bond" evidence="15">
    <location>
        <begin position="127"/>
        <end position="181"/>
    </location>
</feature>
<dbReference type="GO" id="GO:0099503">
    <property type="term" value="C:secretory vesicle"/>
    <property type="evidence" value="ECO:0007669"/>
    <property type="project" value="UniProtKB-ARBA"/>
</dbReference>
<sequence>NLPSLYFSSDTLISCSDVSVGLLAEPQVAMFCGKLNMHINVQSGKWEPDPSGTKSCIGTKEGILQYCQEVYPELQITNVVEANQPVNIQNWCKKGRKQCRSHMHIVVPYRCLVGEFVSDALLVPDKCKFLHQERMDQCESHLHWHTVAKESCGDRTMNLHDYGMLLPCGIDRFRGVEFVCCPAEAEHEADSTEQNPDDSDVWWGGAETDYSDNRYTQIREDEVAEEDDEEEEEEEDVLDNDQDGDGEEDDEVAEEEEEEGDDDIPTTNVAMTTTTTTTTTESVEEVVRDVCWASAETGPCRAMLPRWYFDRQEGRCAQFIYGGCGGNRNNFESEEYCLSVCRRVIPTATPSSPDAVDHYLETPADENEHAHFQKAKESLEAKHRERMSQVMREWEEAEKEAKNLPRADKKAVIQRFQEKVEALEQEAASERQQLVETHMARVEALLNDRRRLALESYLTALQQDPPRPRHVFSLLKRYVRAEQKDRQHTLKHFEHVRMVDPKKAAQIRPQVLTHLRVIEERMNQSLGLLYKVPGVADDIQDQVELLQREQAEMAQQLANLQTDVRVSYGNDALMPDQEMGDGQTDLLPQEDTMGLGGVGFIHPESFNQPNTENQVCVRGERKSGTIHNRYYFSLPLSVTGMKMEAIPELRMETEDRQSTEYEVHHQKLVFFAEDVGSNKGAIIGLMVGGVVIATVIVITLVMLRKKQYTSIHHGVIEVDAAVTPEERHLSKMQQNGYENPTYKFFEQMQN</sequence>
<keyword evidence="4 16" id="KW-0812">Transmembrane</keyword>
<keyword evidence="7" id="KW-0722">Serine protease inhibitor</keyword>
<dbReference type="GO" id="GO:0005794">
    <property type="term" value="C:Golgi apparatus"/>
    <property type="evidence" value="ECO:0007669"/>
    <property type="project" value="TreeGrafter"/>
</dbReference>
<dbReference type="PRINTS" id="PR00759">
    <property type="entry name" value="BASICPTASE"/>
</dbReference>
<evidence type="ECO:0000256" key="9">
    <source>
        <dbReference type="ARBA" id="ARBA00023008"/>
    </source>
</evidence>
<dbReference type="FunFam" id="3.30.1490.140:FF:000001">
    <property type="entry name" value="Amyloid beta (A4) protein b"/>
    <property type="match status" value="1"/>
</dbReference>
<dbReference type="GO" id="GO:0005798">
    <property type="term" value="C:Golgi-associated vesicle"/>
    <property type="evidence" value="ECO:0007669"/>
    <property type="project" value="UniProtKB-UniRule"/>
</dbReference>
<keyword evidence="3" id="KW-0646">Protease inhibitor</keyword>
<keyword evidence="17" id="KW-0175">Coiled coil</keyword>
<feature type="coiled-coil region" evidence="17">
    <location>
        <begin position="380"/>
        <end position="440"/>
    </location>
</feature>
<evidence type="ECO:0000313" key="23">
    <source>
        <dbReference type="Proteomes" id="UP000261640"/>
    </source>
</evidence>
<dbReference type="CDD" id="cd22607">
    <property type="entry name" value="Kunitz_ABPP-like"/>
    <property type="match status" value="1"/>
</dbReference>
<dbReference type="SMART" id="SM00131">
    <property type="entry name" value="KU"/>
    <property type="match status" value="1"/>
</dbReference>
<dbReference type="PANTHER" id="PTHR23103:SF7">
    <property type="entry name" value="AMYLOID-BETA PRECURSOR PROTEIN"/>
    <property type="match status" value="1"/>
</dbReference>
<dbReference type="FunFam" id="1.20.120.770:FF:000001">
    <property type="entry name" value="Amyloid beta A4 protein-like isoform 1"/>
    <property type="match status" value="1"/>
</dbReference>
<evidence type="ECO:0000256" key="14">
    <source>
        <dbReference type="ARBA" id="ARBA00053261"/>
    </source>
</evidence>
<evidence type="ECO:0000256" key="1">
    <source>
        <dbReference type="ARBA" id="ARBA00004479"/>
    </source>
</evidence>
<dbReference type="GO" id="GO:0010604">
    <property type="term" value="P:positive regulation of macromolecule metabolic process"/>
    <property type="evidence" value="ECO:0007669"/>
    <property type="project" value="UniProtKB-ARBA"/>
</dbReference>
<dbReference type="GO" id="GO:0030546">
    <property type="term" value="F:signaling receptor activator activity"/>
    <property type="evidence" value="ECO:0007669"/>
    <property type="project" value="TreeGrafter"/>
</dbReference>
<dbReference type="Ensembl" id="ENSMAMT00000050039.1">
    <property type="protein sequence ID" value="ENSMAMP00000043796.1"/>
    <property type="gene ID" value="ENSMAMG00000022137.2"/>
</dbReference>
<keyword evidence="9" id="KW-0186">Copper</keyword>
<evidence type="ECO:0000256" key="5">
    <source>
        <dbReference type="ARBA" id="ARBA00022723"/>
    </source>
</evidence>
<name>A0A7N8XCL9_9TELE</name>
<comment type="similarity">
    <text evidence="15 16">Belongs to the APP family.</text>
</comment>
<dbReference type="GO" id="GO:0046914">
    <property type="term" value="F:transition metal ion binding"/>
    <property type="evidence" value="ECO:0007669"/>
    <property type="project" value="InterPro"/>
</dbReference>
<keyword evidence="23" id="KW-1185">Reference proteome</keyword>
<feature type="disulfide bond" evidence="15">
    <location>
        <begin position="138"/>
        <end position="168"/>
    </location>
</feature>
<feature type="region of interest" description="Disordered" evidence="18">
    <location>
        <begin position="185"/>
        <end position="269"/>
    </location>
</feature>
<dbReference type="FunFam" id="4.10.410.10:FF:000001">
    <property type="entry name" value="Amyloid beta A4 protein"/>
    <property type="match status" value="1"/>
</dbReference>
<comment type="function">
    <text evidence="16">Functions as a cell surface receptor and performs physiological functions on the surface of neurons relevant to neurite growth, neuronal adhesion and axonogenesis.</text>
</comment>
<evidence type="ECO:0000256" key="8">
    <source>
        <dbReference type="ARBA" id="ARBA00022989"/>
    </source>
</evidence>
<dbReference type="InterPro" id="IPR002223">
    <property type="entry name" value="Kunitz_BPTI"/>
</dbReference>
<dbReference type="Gene3D" id="2.30.29.30">
    <property type="entry name" value="Pleckstrin-homology domain (PH domain)/Phosphotyrosine-binding domain (PTB)"/>
    <property type="match status" value="1"/>
</dbReference>
<dbReference type="GO" id="GO:0043005">
    <property type="term" value="C:neuron projection"/>
    <property type="evidence" value="ECO:0007669"/>
    <property type="project" value="UniProtKB-ARBA"/>
</dbReference>
<comment type="caution">
    <text evidence="15">Lacks conserved residue(s) required for the propagation of feature annotation.</text>
</comment>
<reference evidence="22" key="1">
    <citation type="submission" date="2025-08" db="UniProtKB">
        <authorList>
            <consortium name="Ensembl"/>
        </authorList>
    </citation>
    <scope>IDENTIFICATION</scope>
</reference>
<evidence type="ECO:0000256" key="15">
    <source>
        <dbReference type="PROSITE-ProRule" id="PRU01217"/>
    </source>
</evidence>
<dbReference type="Pfam" id="PF03494">
    <property type="entry name" value="Beta-APP"/>
    <property type="match status" value="1"/>
</dbReference>
<dbReference type="GO" id="GO:0009986">
    <property type="term" value="C:cell surface"/>
    <property type="evidence" value="ECO:0007669"/>
    <property type="project" value="TreeGrafter"/>
</dbReference>
<feature type="transmembrane region" description="Helical" evidence="16">
    <location>
        <begin position="681"/>
        <end position="703"/>
    </location>
</feature>
<feature type="disulfide bond" evidence="15">
    <location>
        <begin position="67"/>
        <end position="111"/>
    </location>
</feature>
<comment type="subcellular location">
    <subcellularLocation>
        <location evidence="16">Cell membrane</location>
        <topology evidence="16">Single-pass type I membrane protein</topology>
    </subcellularLocation>
    <subcellularLocation>
        <location evidence="1">Membrane</location>
        <topology evidence="1">Single-pass type I membrane protein</topology>
    </subcellularLocation>
</comment>
<evidence type="ECO:0000256" key="7">
    <source>
        <dbReference type="ARBA" id="ARBA00022900"/>
    </source>
</evidence>
<dbReference type="InterPro" id="IPR036669">
    <property type="entry name" value="Amyloid_Cu-bd_sf"/>
</dbReference>
<feature type="region of interest" description="CuBD subdomain" evidence="15">
    <location>
        <begin position="125"/>
        <end position="183"/>
    </location>
</feature>
<dbReference type="PROSITE" id="PS50279">
    <property type="entry name" value="BPTI_KUNITZ_2"/>
    <property type="match status" value="1"/>
</dbReference>
<evidence type="ECO:0000259" key="19">
    <source>
        <dbReference type="PROSITE" id="PS50279"/>
    </source>
</evidence>
<dbReference type="InterPro" id="IPR036880">
    <property type="entry name" value="Kunitz_BPTI_sf"/>
</dbReference>
<dbReference type="InterPro" id="IPR015849">
    <property type="entry name" value="Amyloid_glyco_heparin-bd"/>
</dbReference>
<feature type="disulfide bond" evidence="15">
    <location>
        <begin position="92"/>
        <end position="99"/>
    </location>
</feature>
<feature type="disulfide bond" evidence="15">
    <location>
        <begin position="152"/>
        <end position="180"/>
    </location>
</feature>
<dbReference type="SMART" id="SM00006">
    <property type="entry name" value="A4_EXTRA"/>
    <property type="match status" value="1"/>
</dbReference>
<keyword evidence="8 16" id="KW-1133">Transmembrane helix</keyword>
<dbReference type="PRINTS" id="PR00204">
    <property type="entry name" value="BETAAMYLOID"/>
</dbReference>
<dbReference type="PROSITE" id="PS00320">
    <property type="entry name" value="APP_INTRA"/>
    <property type="match status" value="1"/>
</dbReference>
<dbReference type="PRINTS" id="PR00203">
    <property type="entry name" value="AMYLOIDA4"/>
</dbReference>
<dbReference type="Pfam" id="PF10515">
    <property type="entry name" value="APP_amyloid"/>
    <property type="match status" value="1"/>
</dbReference>
<dbReference type="GO" id="GO:0007409">
    <property type="term" value="P:axonogenesis"/>
    <property type="evidence" value="ECO:0007669"/>
    <property type="project" value="TreeGrafter"/>
</dbReference>
<dbReference type="Proteomes" id="UP000261640">
    <property type="component" value="Unplaced"/>
</dbReference>
<dbReference type="Pfam" id="PF12925">
    <property type="entry name" value="APP_E2"/>
    <property type="match status" value="1"/>
</dbReference>
<evidence type="ECO:0000256" key="13">
    <source>
        <dbReference type="ARBA" id="ARBA00023180"/>
    </source>
</evidence>
<protein>
    <recommendedName>
        <fullName evidence="2 16">Amyloid-beta A4 protein</fullName>
    </recommendedName>
</protein>
<dbReference type="SUPFAM" id="SSF89811">
    <property type="entry name" value="Amyloid beta a4 protein copper binding domain (domain 2)"/>
    <property type="match status" value="1"/>
</dbReference>
<feature type="region of interest" description="GFLD subdomain" evidence="15">
    <location>
        <begin position="22"/>
        <end position="117"/>
    </location>
</feature>
<dbReference type="GO" id="GO:0051246">
    <property type="term" value="P:regulation of protein metabolic process"/>
    <property type="evidence" value="ECO:0007669"/>
    <property type="project" value="UniProtKB-ARBA"/>
</dbReference>
<feature type="domain" description="E1" evidence="20">
    <location>
        <begin position="22"/>
        <end position="183"/>
    </location>
</feature>
<evidence type="ECO:0000256" key="12">
    <source>
        <dbReference type="ARBA" id="ARBA00023157"/>
    </source>
</evidence>
<keyword evidence="11 16" id="KW-0472">Membrane</keyword>
<keyword evidence="16" id="KW-1003">Cell membrane</keyword>
<evidence type="ECO:0000256" key="10">
    <source>
        <dbReference type="ARBA" id="ARBA00023087"/>
    </source>
</evidence>
<keyword evidence="10 16" id="KW-0034">Amyloid</keyword>
<evidence type="ECO:0000256" key="2">
    <source>
        <dbReference type="ARBA" id="ARBA00016844"/>
    </source>
</evidence>
<dbReference type="Gene3D" id="1.20.120.770">
    <property type="entry name" value="Amyloid precursor protein, E2 domain"/>
    <property type="match status" value="1"/>
</dbReference>
<dbReference type="PROSITE" id="PS51869">
    <property type="entry name" value="APP_E1"/>
    <property type="match status" value="1"/>
</dbReference>
<keyword evidence="12 15" id="KW-1015">Disulfide bond</keyword>
<dbReference type="PROSITE" id="PS51870">
    <property type="entry name" value="APP_E2"/>
    <property type="match status" value="1"/>
</dbReference>
<evidence type="ECO:0000256" key="11">
    <source>
        <dbReference type="ARBA" id="ARBA00023136"/>
    </source>
</evidence>
<dbReference type="InterPro" id="IPR011178">
    <property type="entry name" value="Amyloid_glyco_Cu-bd"/>
</dbReference>
<evidence type="ECO:0000256" key="18">
    <source>
        <dbReference type="SAM" id="MobiDB-lite"/>
    </source>
</evidence>
<keyword evidence="5" id="KW-0479">Metal-binding</keyword>
<dbReference type="InterPro" id="IPR036176">
    <property type="entry name" value="E2_sf"/>
</dbReference>
<dbReference type="GO" id="GO:0005886">
    <property type="term" value="C:plasma membrane"/>
    <property type="evidence" value="ECO:0007669"/>
    <property type="project" value="UniProtKB-SubCell"/>
</dbReference>
<dbReference type="InterPro" id="IPR024329">
    <property type="entry name" value="Amyloid_glyco_E2_domain"/>
</dbReference>
<dbReference type="GO" id="GO:0008201">
    <property type="term" value="F:heparin binding"/>
    <property type="evidence" value="ECO:0007669"/>
    <property type="project" value="UniProtKB-UniRule"/>
</dbReference>
<dbReference type="Gene3D" id="3.90.570.10">
    <property type="entry name" value="Amyloidogenic glycoprotein, heparin-binding domain"/>
    <property type="match status" value="1"/>
</dbReference>
<proteinExistence type="inferred from homology"/>
<keyword evidence="13" id="KW-0325">Glycoprotein</keyword>
<dbReference type="InterPro" id="IPR019543">
    <property type="entry name" value="APP_amyloid_C"/>
</dbReference>
<dbReference type="InterPro" id="IPR019745">
    <property type="entry name" value="Amyloid_glyco_intracell_CS"/>
</dbReference>
<dbReference type="Gene3D" id="4.10.410.10">
    <property type="entry name" value="Pancreatic trypsin inhibitor Kunitz domain"/>
    <property type="match status" value="1"/>
</dbReference>
<dbReference type="InterPro" id="IPR008155">
    <property type="entry name" value="Amyloid_glyco"/>
</dbReference>
<evidence type="ECO:0000256" key="16">
    <source>
        <dbReference type="RuleBase" id="RU367156"/>
    </source>
</evidence>
<evidence type="ECO:0000256" key="17">
    <source>
        <dbReference type="SAM" id="Coils"/>
    </source>
</evidence>
<dbReference type="Pfam" id="PF00014">
    <property type="entry name" value="Kunitz_BPTI"/>
    <property type="match status" value="1"/>
</dbReference>
<dbReference type="GeneTree" id="ENSGT00530000063252"/>
<dbReference type="Pfam" id="PF02177">
    <property type="entry name" value="APP_N"/>
    <property type="match status" value="1"/>
</dbReference>